<dbReference type="PROSITE" id="PS51782">
    <property type="entry name" value="LYSM"/>
    <property type="match status" value="2"/>
</dbReference>
<sequence length="214" mass="22955">MRFALVSVLSIATLATALPSGSSHDDVLNKREDLDKRATCETKFSSQFRFNDTTVSSIESCTVDVLNRGIEGPKPTRPENSTCTNGPRTSFTVSPNDSLEGIALTFDTGVCNIAEANSISDPDFIVPGQQLIIPSEMCQDEIDSMTCRTPLGREECVDPNAAGASDRYTVVSGDTFSRISWTLDITPNTLVAANPDVDASALQMGQVINVPLCQ</sequence>
<dbReference type="PANTHER" id="PTHR33734:SF22">
    <property type="entry name" value="MEMBRANE-BOUND LYTIC MUREIN TRANSGLYCOSYLASE D"/>
    <property type="match status" value="1"/>
</dbReference>
<keyword evidence="5" id="KW-1185">Reference proteome</keyword>
<dbReference type="OrthoDB" id="2107166at2759"/>
<dbReference type="CDD" id="cd00118">
    <property type="entry name" value="LysM"/>
    <property type="match status" value="2"/>
</dbReference>
<feature type="signal peptide" evidence="2">
    <location>
        <begin position="1"/>
        <end position="17"/>
    </location>
</feature>
<dbReference type="AlphaFoldDB" id="A0A2P5HTH5"/>
<feature type="compositionally biased region" description="Polar residues" evidence="1">
    <location>
        <begin position="78"/>
        <end position="88"/>
    </location>
</feature>
<evidence type="ECO:0000259" key="3">
    <source>
        <dbReference type="PROSITE" id="PS51782"/>
    </source>
</evidence>
<dbReference type="Pfam" id="PF01476">
    <property type="entry name" value="LysM"/>
    <property type="match status" value="2"/>
</dbReference>
<evidence type="ECO:0000256" key="1">
    <source>
        <dbReference type="SAM" id="MobiDB-lite"/>
    </source>
</evidence>
<dbReference type="InParanoid" id="A0A2P5HTH5"/>
<dbReference type="PANTHER" id="PTHR33734">
    <property type="entry name" value="LYSM DOMAIN-CONTAINING GPI-ANCHORED PROTEIN 2"/>
    <property type="match status" value="1"/>
</dbReference>
<reference evidence="4" key="1">
    <citation type="submission" date="2017-09" db="EMBL/GenBank/DDBJ databases">
        <title>Polyketide synthases of a Diaporthe helianthi virulent isolate.</title>
        <authorList>
            <person name="Baroncelli R."/>
        </authorList>
    </citation>
    <scope>NUCLEOTIDE SEQUENCE [LARGE SCALE GENOMIC DNA]</scope>
    <source>
        <strain evidence="4">7/96</strain>
    </source>
</reference>
<dbReference type="InterPro" id="IPR036779">
    <property type="entry name" value="LysM_dom_sf"/>
</dbReference>
<keyword evidence="2" id="KW-0732">Signal</keyword>
<feature type="domain" description="LysM" evidence="3">
    <location>
        <begin position="89"/>
        <end position="133"/>
    </location>
</feature>
<feature type="domain" description="LysM" evidence="3">
    <location>
        <begin position="166"/>
        <end position="210"/>
    </location>
</feature>
<protein>
    <submittedName>
        <fullName evidence="4">Intracellular hyphae protein 1</fullName>
    </submittedName>
</protein>
<proteinExistence type="predicted"/>
<evidence type="ECO:0000256" key="2">
    <source>
        <dbReference type="SAM" id="SignalP"/>
    </source>
</evidence>
<feature type="chain" id="PRO_5015116212" evidence="2">
    <location>
        <begin position="18"/>
        <end position="214"/>
    </location>
</feature>
<evidence type="ECO:0000313" key="5">
    <source>
        <dbReference type="Proteomes" id="UP000094444"/>
    </source>
</evidence>
<dbReference type="Gene3D" id="3.10.350.10">
    <property type="entry name" value="LysM domain"/>
    <property type="match status" value="2"/>
</dbReference>
<evidence type="ECO:0000313" key="4">
    <source>
        <dbReference type="EMBL" id="POS73567.1"/>
    </source>
</evidence>
<dbReference type="STRING" id="158607.A0A2P5HTH5"/>
<gene>
    <name evidence="4" type="ORF">DHEL01_v208041</name>
</gene>
<dbReference type="Proteomes" id="UP000094444">
    <property type="component" value="Unassembled WGS sequence"/>
</dbReference>
<name>A0A2P5HTH5_DIAHE</name>
<dbReference type="SUPFAM" id="SSF54106">
    <property type="entry name" value="LysM domain"/>
    <property type="match status" value="2"/>
</dbReference>
<feature type="region of interest" description="Disordered" evidence="1">
    <location>
        <begin position="69"/>
        <end position="88"/>
    </location>
</feature>
<dbReference type="EMBL" id="MAVT02000774">
    <property type="protein sequence ID" value="POS73567.1"/>
    <property type="molecule type" value="Genomic_DNA"/>
</dbReference>
<dbReference type="InterPro" id="IPR018392">
    <property type="entry name" value="LysM"/>
</dbReference>
<accession>A0A2P5HTH5</accession>
<comment type="caution">
    <text evidence="4">The sequence shown here is derived from an EMBL/GenBank/DDBJ whole genome shotgun (WGS) entry which is preliminary data.</text>
</comment>
<organism evidence="4 5">
    <name type="scientific">Diaporthe helianthi</name>
    <dbReference type="NCBI Taxonomy" id="158607"/>
    <lineage>
        <taxon>Eukaryota</taxon>
        <taxon>Fungi</taxon>
        <taxon>Dikarya</taxon>
        <taxon>Ascomycota</taxon>
        <taxon>Pezizomycotina</taxon>
        <taxon>Sordariomycetes</taxon>
        <taxon>Sordariomycetidae</taxon>
        <taxon>Diaporthales</taxon>
        <taxon>Diaporthaceae</taxon>
        <taxon>Diaporthe</taxon>
    </lineage>
</organism>
<dbReference type="SMART" id="SM00257">
    <property type="entry name" value="LysM"/>
    <property type="match status" value="2"/>
</dbReference>